<evidence type="ECO:0000313" key="2">
    <source>
        <dbReference type="EMBL" id="QHW32016.1"/>
    </source>
</evidence>
<dbReference type="KEGG" id="prz:GZH47_15155"/>
<evidence type="ECO:0000259" key="1">
    <source>
        <dbReference type="PROSITE" id="PS51272"/>
    </source>
</evidence>
<dbReference type="AlphaFoldDB" id="A0A6C0P1A8"/>
<protein>
    <submittedName>
        <fullName evidence="2">S-layer homology domain-containing protein</fullName>
    </submittedName>
</protein>
<dbReference type="Pfam" id="PF00395">
    <property type="entry name" value="SLH"/>
    <property type="match status" value="1"/>
</dbReference>
<reference evidence="2 3" key="1">
    <citation type="submission" date="2020-02" db="EMBL/GenBank/DDBJ databases">
        <title>Paenibacillus sp. nov., isolated from rhizosphere soil of tomato.</title>
        <authorList>
            <person name="Weon H.-Y."/>
            <person name="Lee S.A."/>
        </authorList>
    </citation>
    <scope>NUCLEOTIDE SEQUENCE [LARGE SCALE GENOMIC DNA]</scope>
    <source>
        <strain evidence="2 3">14171R-81</strain>
    </source>
</reference>
<gene>
    <name evidence="2" type="ORF">GZH47_15155</name>
</gene>
<organism evidence="2 3">
    <name type="scientific">Paenibacillus rhizovicinus</name>
    <dbReference type="NCBI Taxonomy" id="2704463"/>
    <lineage>
        <taxon>Bacteria</taxon>
        <taxon>Bacillati</taxon>
        <taxon>Bacillota</taxon>
        <taxon>Bacilli</taxon>
        <taxon>Bacillales</taxon>
        <taxon>Paenibacillaceae</taxon>
        <taxon>Paenibacillus</taxon>
    </lineage>
</organism>
<keyword evidence="3" id="KW-1185">Reference proteome</keyword>
<evidence type="ECO:0000313" key="3">
    <source>
        <dbReference type="Proteomes" id="UP000479114"/>
    </source>
</evidence>
<dbReference type="EMBL" id="CP048286">
    <property type="protein sequence ID" value="QHW32016.1"/>
    <property type="molecule type" value="Genomic_DNA"/>
</dbReference>
<dbReference type="PROSITE" id="PS51272">
    <property type="entry name" value="SLH"/>
    <property type="match status" value="1"/>
</dbReference>
<name>A0A6C0P1A8_9BACL</name>
<dbReference type="InterPro" id="IPR001119">
    <property type="entry name" value="SLH_dom"/>
</dbReference>
<accession>A0A6C0P1A8</accession>
<dbReference type="Proteomes" id="UP000479114">
    <property type="component" value="Chromosome"/>
</dbReference>
<feature type="domain" description="SLH" evidence="1">
    <location>
        <begin position="1"/>
        <end position="37"/>
    </location>
</feature>
<proteinExistence type="predicted"/>
<sequence length="37" mass="3827">MKQLGIISGQGNNAFAPAANTTRAEAVVVLINMLGQK</sequence>